<evidence type="ECO:0000313" key="7">
    <source>
        <dbReference type="Ensembl" id="ENSNGAP00000004222.1"/>
    </source>
</evidence>
<dbReference type="Gene3D" id="2.40.10.10">
    <property type="entry name" value="Trypsin-like serine proteases"/>
    <property type="match status" value="1"/>
</dbReference>
<feature type="chain" id="PRO_5034359182" evidence="5">
    <location>
        <begin position="22"/>
        <end position="305"/>
    </location>
</feature>
<organism evidence="7 8">
    <name type="scientific">Nannospalax galili</name>
    <name type="common">Northern Israeli blind subterranean mole rat</name>
    <name type="synonym">Spalax galili</name>
    <dbReference type="NCBI Taxonomy" id="1026970"/>
    <lineage>
        <taxon>Eukaryota</taxon>
        <taxon>Metazoa</taxon>
        <taxon>Chordata</taxon>
        <taxon>Craniata</taxon>
        <taxon>Vertebrata</taxon>
        <taxon>Euteleostomi</taxon>
        <taxon>Mammalia</taxon>
        <taxon>Eutheria</taxon>
        <taxon>Euarchontoglires</taxon>
        <taxon>Glires</taxon>
        <taxon>Rodentia</taxon>
        <taxon>Myomorpha</taxon>
        <taxon>Muroidea</taxon>
        <taxon>Spalacidae</taxon>
        <taxon>Spalacinae</taxon>
        <taxon>Nannospalax</taxon>
    </lineage>
</organism>
<dbReference type="GeneTree" id="ENSGT00940000160305"/>
<keyword evidence="1" id="KW-0645">Protease</keyword>
<keyword evidence="4" id="KW-1015">Disulfide bond</keyword>
<evidence type="ECO:0000256" key="2">
    <source>
        <dbReference type="ARBA" id="ARBA00022801"/>
    </source>
</evidence>
<keyword evidence="2" id="KW-0378">Hydrolase</keyword>
<dbReference type="FunFam" id="2.40.10.10:FF:000003">
    <property type="entry name" value="Transmembrane serine protease 3"/>
    <property type="match status" value="1"/>
</dbReference>
<evidence type="ECO:0000256" key="4">
    <source>
        <dbReference type="ARBA" id="ARBA00023157"/>
    </source>
</evidence>
<keyword evidence="5" id="KW-0732">Signal</keyword>
<dbReference type="PRINTS" id="PR00722">
    <property type="entry name" value="CHYMOTRYPSIN"/>
</dbReference>
<dbReference type="SMART" id="SM00020">
    <property type="entry name" value="Tryp_SPc"/>
    <property type="match status" value="1"/>
</dbReference>
<dbReference type="CDD" id="cd00190">
    <property type="entry name" value="Tryp_SPc"/>
    <property type="match status" value="1"/>
</dbReference>
<dbReference type="OMA" id="TSEGHIC"/>
<dbReference type="GO" id="GO:0006508">
    <property type="term" value="P:proteolysis"/>
    <property type="evidence" value="ECO:0007669"/>
    <property type="project" value="UniProtKB-KW"/>
</dbReference>
<dbReference type="PANTHER" id="PTHR24253:SF153">
    <property type="entry name" value="SERINE PROTEASE HEPSIN"/>
    <property type="match status" value="1"/>
</dbReference>
<dbReference type="Proteomes" id="UP000694381">
    <property type="component" value="Unassembled WGS sequence"/>
</dbReference>
<reference evidence="7" key="1">
    <citation type="submission" date="2025-08" db="UniProtKB">
        <authorList>
            <consortium name="Ensembl"/>
        </authorList>
    </citation>
    <scope>IDENTIFICATION</scope>
</reference>
<dbReference type="PROSITE" id="PS50240">
    <property type="entry name" value="TRYPSIN_DOM"/>
    <property type="match status" value="1"/>
</dbReference>
<accession>A0A8C6QJJ3</accession>
<name>A0A8C6QJJ3_NANGA</name>
<dbReference type="InterPro" id="IPR018114">
    <property type="entry name" value="TRYPSIN_HIS"/>
</dbReference>
<dbReference type="SUPFAM" id="SSF50494">
    <property type="entry name" value="Trypsin-like serine proteases"/>
    <property type="match status" value="1"/>
</dbReference>
<evidence type="ECO:0000256" key="5">
    <source>
        <dbReference type="SAM" id="SignalP"/>
    </source>
</evidence>
<proteinExistence type="predicted"/>
<keyword evidence="8" id="KW-1185">Reference proteome</keyword>
<dbReference type="AlphaFoldDB" id="A0A8C6QJJ3"/>
<dbReference type="GO" id="GO:0004252">
    <property type="term" value="F:serine-type endopeptidase activity"/>
    <property type="evidence" value="ECO:0007669"/>
    <property type="project" value="InterPro"/>
</dbReference>
<dbReference type="InterPro" id="IPR001254">
    <property type="entry name" value="Trypsin_dom"/>
</dbReference>
<protein>
    <submittedName>
        <fullName evidence="7">Serine protease 30</fullName>
    </submittedName>
</protein>
<dbReference type="PROSITE" id="PS00134">
    <property type="entry name" value="TRYPSIN_HIS"/>
    <property type="match status" value="1"/>
</dbReference>
<sequence>MKTWTRCILLLLLQLVPGAYGDVLPSVCCHSRDTGKIVGGQNALEGQWPWQVSLWTTSEGHICGGSLIHSGWVLTAAHCFLGSLNLRFYHVKVGGLTLSLLEPHSTFVAVRSILVYPGYIWEERSSGDIAWVQLDSPLKPSQFTPVCLPEAQVFLTPRTLCWGSTQERLLVSILEVAVPLLDSEECELMYHLGEPSLTGQQLIQSDMLCAGFVEGQKDSCQGNSGGPLVCAINSSWVQVGVTSWGFGCAWPFWPGVYTRVPTYMNWIQRTLAGYHSDDSGSYSRVPESHEILLLVLLILVLPGIL</sequence>
<dbReference type="InterPro" id="IPR009003">
    <property type="entry name" value="Peptidase_S1_PA"/>
</dbReference>
<gene>
    <name evidence="7" type="primary">LOC103744828</name>
</gene>
<evidence type="ECO:0000259" key="6">
    <source>
        <dbReference type="PROSITE" id="PS50240"/>
    </source>
</evidence>
<keyword evidence="3" id="KW-0720">Serine protease</keyword>
<evidence type="ECO:0000256" key="3">
    <source>
        <dbReference type="ARBA" id="ARBA00022825"/>
    </source>
</evidence>
<dbReference type="InterPro" id="IPR001314">
    <property type="entry name" value="Peptidase_S1A"/>
</dbReference>
<dbReference type="Pfam" id="PF00089">
    <property type="entry name" value="Trypsin"/>
    <property type="match status" value="1"/>
</dbReference>
<dbReference type="InterPro" id="IPR043504">
    <property type="entry name" value="Peptidase_S1_PA_chymotrypsin"/>
</dbReference>
<reference evidence="7" key="2">
    <citation type="submission" date="2025-09" db="UniProtKB">
        <authorList>
            <consortium name="Ensembl"/>
        </authorList>
    </citation>
    <scope>IDENTIFICATION</scope>
</reference>
<dbReference type="PANTHER" id="PTHR24253">
    <property type="entry name" value="TRANSMEMBRANE PROTEASE SERINE"/>
    <property type="match status" value="1"/>
</dbReference>
<dbReference type="Ensembl" id="ENSNGAT00000006659.1">
    <property type="protein sequence ID" value="ENSNGAP00000004222.1"/>
    <property type="gene ID" value="ENSNGAG00000005405.1"/>
</dbReference>
<evidence type="ECO:0000313" key="8">
    <source>
        <dbReference type="Proteomes" id="UP000694381"/>
    </source>
</evidence>
<evidence type="ECO:0000256" key="1">
    <source>
        <dbReference type="ARBA" id="ARBA00022670"/>
    </source>
</evidence>
<feature type="signal peptide" evidence="5">
    <location>
        <begin position="1"/>
        <end position="21"/>
    </location>
</feature>
<feature type="domain" description="Peptidase S1" evidence="6">
    <location>
        <begin position="37"/>
        <end position="272"/>
    </location>
</feature>